<feature type="domain" description="Carboxylesterase type B" evidence="1">
    <location>
        <begin position="30"/>
        <end position="331"/>
    </location>
</feature>
<reference evidence="2 3" key="1">
    <citation type="submission" date="2024-07" db="EMBL/GenBank/DDBJ databases">
        <title>Section-level genome sequencing and comparative genomics of Aspergillus sections Usti and Cavernicolus.</title>
        <authorList>
            <consortium name="Lawrence Berkeley National Laboratory"/>
            <person name="Nybo J.L."/>
            <person name="Vesth T.C."/>
            <person name="Theobald S."/>
            <person name="Frisvad J.C."/>
            <person name="Larsen T.O."/>
            <person name="Kjaerboelling I."/>
            <person name="Rothschild-Mancinelli K."/>
            <person name="Lyhne E.K."/>
            <person name="Kogle M.E."/>
            <person name="Barry K."/>
            <person name="Clum A."/>
            <person name="Na H."/>
            <person name="Ledsgaard L."/>
            <person name="Lin J."/>
            <person name="Lipzen A."/>
            <person name="Kuo A."/>
            <person name="Riley R."/>
            <person name="Mondo S."/>
            <person name="Labutti K."/>
            <person name="Haridas S."/>
            <person name="Pangalinan J."/>
            <person name="Salamov A.A."/>
            <person name="Simmons B.A."/>
            <person name="Magnuson J.K."/>
            <person name="Chen J."/>
            <person name="Drula E."/>
            <person name="Henrissat B."/>
            <person name="Wiebenga A."/>
            <person name="Lubbers R.J."/>
            <person name="Gomes A.C."/>
            <person name="Makela M.R."/>
            <person name="Stajich J."/>
            <person name="Grigoriev I.V."/>
            <person name="Mortensen U.H."/>
            <person name="De Vries R.P."/>
            <person name="Baker S.E."/>
            <person name="Andersen M.R."/>
        </authorList>
    </citation>
    <scope>NUCLEOTIDE SEQUENCE [LARGE SCALE GENOMIC DNA]</scope>
    <source>
        <strain evidence="2 3">CBS 123904</strain>
    </source>
</reference>
<name>A0ABR4JEA8_9EURO</name>
<organism evidence="2 3">
    <name type="scientific">Aspergillus pseudoustus</name>
    <dbReference type="NCBI Taxonomy" id="1810923"/>
    <lineage>
        <taxon>Eukaryota</taxon>
        <taxon>Fungi</taxon>
        <taxon>Dikarya</taxon>
        <taxon>Ascomycota</taxon>
        <taxon>Pezizomycotina</taxon>
        <taxon>Eurotiomycetes</taxon>
        <taxon>Eurotiomycetidae</taxon>
        <taxon>Eurotiales</taxon>
        <taxon>Aspergillaceae</taxon>
        <taxon>Aspergillus</taxon>
        <taxon>Aspergillus subgen. Nidulantes</taxon>
    </lineage>
</organism>
<evidence type="ECO:0000259" key="1">
    <source>
        <dbReference type="Pfam" id="PF00135"/>
    </source>
</evidence>
<dbReference type="GO" id="GO:0016787">
    <property type="term" value="F:hydrolase activity"/>
    <property type="evidence" value="ECO:0007669"/>
    <property type="project" value="UniProtKB-KW"/>
</dbReference>
<gene>
    <name evidence="2" type="ORF">BJY01DRAFT_258066</name>
</gene>
<dbReference type="Pfam" id="PF00135">
    <property type="entry name" value="COesterase"/>
    <property type="match status" value="1"/>
</dbReference>
<proteinExistence type="predicted"/>
<dbReference type="InterPro" id="IPR050309">
    <property type="entry name" value="Type-B_Carboxylest/Lipase"/>
</dbReference>
<accession>A0ABR4JEA8</accession>
<keyword evidence="2" id="KW-0378">Hydrolase</keyword>
<dbReference type="InterPro" id="IPR029058">
    <property type="entry name" value="AB_hydrolase_fold"/>
</dbReference>
<dbReference type="SUPFAM" id="SSF53474">
    <property type="entry name" value="alpha/beta-Hydrolases"/>
    <property type="match status" value="1"/>
</dbReference>
<evidence type="ECO:0000313" key="2">
    <source>
        <dbReference type="EMBL" id="KAL2838384.1"/>
    </source>
</evidence>
<dbReference type="InterPro" id="IPR002018">
    <property type="entry name" value="CarbesteraseB"/>
</dbReference>
<evidence type="ECO:0000313" key="3">
    <source>
        <dbReference type="Proteomes" id="UP001610446"/>
    </source>
</evidence>
<dbReference type="EMBL" id="JBFXLU010000146">
    <property type="protein sequence ID" value="KAL2838384.1"/>
    <property type="molecule type" value="Genomic_DNA"/>
</dbReference>
<sequence length="457" mass="49370">MSEIATTTIPLASGPILALTDPASKTLHARGIPYAIAPRFAPPQPISAWTAGKDCTVPAPICPQLPSRLESVMGPLTAGHEQSESCLTLSVTAPLHYPPHEAPCNNNNNNSALLPVLVWFHGGAYISGGGDLACYQPLKLAEQGVVCVTVTYRLGVFGYLGLAGIAPRNLGLLDQREALLWVRSNISAFGGDPGNVTAVGQSAGADSIICLLAAEGAKSKELFAKAILLSPPLREIRERAVELTAELLTTKAEGLLTRDPREMDVSELLDLQKKLLMDPVRKQVMLFAPALGEYPLPAVEEFDKRIAGAVADIPILIGWTAHDGRPFSSMMDPFGLGSWGFYNIPLLGSVAEAAQTWYVTRSYFSWPSQEFHAYVRKFAGRSTTYEFGWAAERSKLGSCHCVDIPFVLGAEGAWDAAPMLWGSGTEGDLQRLGEGIRGLWVGFMRGEWVQKEHLRFV</sequence>
<dbReference type="Gene3D" id="3.40.50.1820">
    <property type="entry name" value="alpha/beta hydrolase"/>
    <property type="match status" value="1"/>
</dbReference>
<keyword evidence="3" id="KW-1185">Reference proteome</keyword>
<protein>
    <submittedName>
        <fullName evidence="2">Alpha/Beta hydrolase protein</fullName>
    </submittedName>
</protein>
<dbReference type="Proteomes" id="UP001610446">
    <property type="component" value="Unassembled WGS sequence"/>
</dbReference>
<comment type="caution">
    <text evidence="2">The sequence shown here is derived from an EMBL/GenBank/DDBJ whole genome shotgun (WGS) entry which is preliminary data.</text>
</comment>
<dbReference type="PANTHER" id="PTHR11559">
    <property type="entry name" value="CARBOXYLESTERASE"/>
    <property type="match status" value="1"/>
</dbReference>